<dbReference type="GO" id="GO:0005886">
    <property type="term" value="C:plasma membrane"/>
    <property type="evidence" value="ECO:0007669"/>
    <property type="project" value="UniProtKB-SubCell"/>
</dbReference>
<evidence type="ECO:0000259" key="9">
    <source>
        <dbReference type="PROSITE" id="PS50928"/>
    </source>
</evidence>
<dbReference type="InterPro" id="IPR035906">
    <property type="entry name" value="MetI-like_sf"/>
</dbReference>
<feature type="domain" description="ABC transmembrane type-1" evidence="9">
    <location>
        <begin position="83"/>
        <end position="298"/>
    </location>
</feature>
<reference evidence="10" key="1">
    <citation type="journal article" date="2021" name="PeerJ">
        <title>Extensive microbial diversity within the chicken gut microbiome revealed by metagenomics and culture.</title>
        <authorList>
            <person name="Gilroy R."/>
            <person name="Ravi A."/>
            <person name="Getino M."/>
            <person name="Pursley I."/>
            <person name="Horton D.L."/>
            <person name="Alikhan N.F."/>
            <person name="Baker D."/>
            <person name="Gharbi K."/>
            <person name="Hall N."/>
            <person name="Watson M."/>
            <person name="Adriaenssens E.M."/>
            <person name="Foster-Nyarko E."/>
            <person name="Jarju S."/>
            <person name="Secka A."/>
            <person name="Antonio M."/>
            <person name="Oren A."/>
            <person name="Chaudhuri R.R."/>
            <person name="La Ragione R."/>
            <person name="Hildebrand F."/>
            <person name="Pallen M.J."/>
        </authorList>
    </citation>
    <scope>NUCLEOTIDE SEQUENCE</scope>
    <source>
        <strain evidence="10">CHK188-11489</strain>
    </source>
</reference>
<accession>A0A9D2FJU6</accession>
<evidence type="ECO:0000256" key="5">
    <source>
        <dbReference type="ARBA" id="ARBA00022989"/>
    </source>
</evidence>
<dbReference type="PANTHER" id="PTHR43227:SF8">
    <property type="entry name" value="DIACETYLCHITOBIOSE UPTAKE SYSTEM PERMEASE PROTEIN DASB"/>
    <property type="match status" value="1"/>
</dbReference>
<comment type="similarity">
    <text evidence="7">Belongs to the binding-protein-dependent transport system permease family.</text>
</comment>
<feature type="transmembrane region" description="Helical" evidence="7">
    <location>
        <begin position="280"/>
        <end position="298"/>
    </location>
</feature>
<keyword evidence="5 7" id="KW-1133">Transmembrane helix</keyword>
<feature type="transmembrane region" description="Helical" evidence="7">
    <location>
        <begin position="219"/>
        <end position="240"/>
    </location>
</feature>
<evidence type="ECO:0000313" key="11">
    <source>
        <dbReference type="Proteomes" id="UP000824105"/>
    </source>
</evidence>
<feature type="transmembrane region" description="Helical" evidence="7">
    <location>
        <begin position="127"/>
        <end position="147"/>
    </location>
</feature>
<dbReference type="PANTHER" id="PTHR43227">
    <property type="entry name" value="BLL4140 PROTEIN"/>
    <property type="match status" value="1"/>
</dbReference>
<dbReference type="GO" id="GO:0055085">
    <property type="term" value="P:transmembrane transport"/>
    <property type="evidence" value="ECO:0007669"/>
    <property type="project" value="InterPro"/>
</dbReference>
<dbReference type="SUPFAM" id="SSF161098">
    <property type="entry name" value="MetI-like"/>
    <property type="match status" value="1"/>
</dbReference>
<evidence type="ECO:0000256" key="6">
    <source>
        <dbReference type="ARBA" id="ARBA00023136"/>
    </source>
</evidence>
<evidence type="ECO:0000256" key="7">
    <source>
        <dbReference type="RuleBase" id="RU363032"/>
    </source>
</evidence>
<dbReference type="Pfam" id="PF00528">
    <property type="entry name" value="BPD_transp_1"/>
    <property type="match status" value="1"/>
</dbReference>
<evidence type="ECO:0000256" key="3">
    <source>
        <dbReference type="ARBA" id="ARBA00022475"/>
    </source>
</evidence>
<evidence type="ECO:0000256" key="4">
    <source>
        <dbReference type="ARBA" id="ARBA00022692"/>
    </source>
</evidence>
<reference evidence="10" key="2">
    <citation type="submission" date="2021-04" db="EMBL/GenBank/DDBJ databases">
        <authorList>
            <person name="Gilroy R."/>
        </authorList>
    </citation>
    <scope>NUCLEOTIDE SEQUENCE</scope>
    <source>
        <strain evidence="10">CHK188-11489</strain>
    </source>
</reference>
<evidence type="ECO:0000256" key="8">
    <source>
        <dbReference type="SAM" id="MobiDB-lite"/>
    </source>
</evidence>
<keyword evidence="3" id="KW-1003">Cell membrane</keyword>
<keyword evidence="2 7" id="KW-0813">Transport</keyword>
<evidence type="ECO:0000256" key="1">
    <source>
        <dbReference type="ARBA" id="ARBA00004651"/>
    </source>
</evidence>
<dbReference type="InterPro" id="IPR050809">
    <property type="entry name" value="UgpAE/MalFG_permease"/>
</dbReference>
<dbReference type="PROSITE" id="PS50928">
    <property type="entry name" value="ABC_TM1"/>
    <property type="match status" value="1"/>
</dbReference>
<comment type="caution">
    <text evidence="10">The sequence shown here is derived from an EMBL/GenBank/DDBJ whole genome shotgun (WGS) entry which is preliminary data.</text>
</comment>
<keyword evidence="4 7" id="KW-0812">Transmembrane</keyword>
<sequence length="306" mass="33373">MNRRPLPALPPAPRKRRARPGREGRTAALFLLPSLLGTAVFVLLPFAETVRRSFFDGLGRSFTGLANYRSVLQNGAFRLAAGNTARFLCTCVPVLLLVSLGLALGVRAVGRRRDGRPTVRGNVFRTSFLLPMAIPVASIVVLWQALFAQNGLVNGALQALGAQPVDFMGTGAAFWVLVFTYVWKNSGYDMILWLAGLDGIPGELYEAAAVDGANARQQFFWITLPNLLPTLALVGVLSLLNSFKAFREAFLVGGAYPHESMYLLQHLFNNWFLSLDLPRLTAAAVLTALAISGLILALQRFWTKGE</sequence>
<protein>
    <submittedName>
        <fullName evidence="10">Sugar ABC transporter permease</fullName>
    </submittedName>
</protein>
<dbReference type="Gene3D" id="1.10.3720.10">
    <property type="entry name" value="MetI-like"/>
    <property type="match status" value="1"/>
</dbReference>
<name>A0A9D2FJU6_9FIRM</name>
<comment type="subcellular location">
    <subcellularLocation>
        <location evidence="1 7">Cell membrane</location>
        <topology evidence="1 7">Multi-pass membrane protein</topology>
    </subcellularLocation>
</comment>
<evidence type="ECO:0000313" key="10">
    <source>
        <dbReference type="EMBL" id="HIZ61877.1"/>
    </source>
</evidence>
<keyword evidence="6 7" id="KW-0472">Membrane</keyword>
<dbReference type="CDD" id="cd06261">
    <property type="entry name" value="TM_PBP2"/>
    <property type="match status" value="1"/>
</dbReference>
<dbReference type="AlphaFoldDB" id="A0A9D2FJU6"/>
<feature type="transmembrane region" description="Helical" evidence="7">
    <location>
        <begin position="167"/>
        <end position="183"/>
    </location>
</feature>
<proteinExistence type="inferred from homology"/>
<feature type="transmembrane region" description="Helical" evidence="7">
    <location>
        <begin position="85"/>
        <end position="106"/>
    </location>
</feature>
<dbReference type="InterPro" id="IPR000515">
    <property type="entry name" value="MetI-like"/>
</dbReference>
<feature type="region of interest" description="Disordered" evidence="8">
    <location>
        <begin position="1"/>
        <end position="21"/>
    </location>
</feature>
<organism evidence="10 11">
    <name type="scientific">Candidatus Gemmiger avistercoris</name>
    <dbReference type="NCBI Taxonomy" id="2838606"/>
    <lineage>
        <taxon>Bacteria</taxon>
        <taxon>Bacillati</taxon>
        <taxon>Bacillota</taxon>
        <taxon>Clostridia</taxon>
        <taxon>Eubacteriales</taxon>
        <taxon>Gemmiger</taxon>
    </lineage>
</organism>
<dbReference type="EMBL" id="DXBF01000032">
    <property type="protein sequence ID" value="HIZ61877.1"/>
    <property type="molecule type" value="Genomic_DNA"/>
</dbReference>
<gene>
    <name evidence="10" type="ORF">H9724_03800</name>
</gene>
<feature type="transmembrane region" description="Helical" evidence="7">
    <location>
        <begin position="26"/>
        <end position="47"/>
    </location>
</feature>
<evidence type="ECO:0000256" key="2">
    <source>
        <dbReference type="ARBA" id="ARBA00022448"/>
    </source>
</evidence>
<dbReference type="Proteomes" id="UP000824105">
    <property type="component" value="Unassembled WGS sequence"/>
</dbReference>